<feature type="domain" description="Fe/B12 periplasmic-binding" evidence="2">
    <location>
        <begin position="50"/>
        <end position="295"/>
    </location>
</feature>
<gene>
    <name evidence="3" type="ORF">I0Q91_03710</name>
</gene>
<dbReference type="PANTHER" id="PTHR30535">
    <property type="entry name" value="VITAMIN B12-BINDING PROTEIN"/>
    <property type="match status" value="1"/>
</dbReference>
<dbReference type="Pfam" id="PF01497">
    <property type="entry name" value="Peripla_BP_2"/>
    <property type="match status" value="1"/>
</dbReference>
<sequence>MKRLRLLTGILLIGLLLLSVGTGTEALELRDGEILIDDQGKEINVTDVETVISLNPAITESLYMIGQFDNLVGVATSARSANWPEEVDELNNVGTIRNINIEKIVDIDPDLILGAAMSEAGLNKAEELGYRTAFVSPDNIDDILNNMLIYGEILGGLETAEIEVKRLETKIEEAIEKSPEDDERKTAAIFSTVEPPKVFGRGSVADQVATLAGLENAFPHDNDSSLTISFEDILVEDPDYIILVMAGREDIETNSNWQELTAVKEGNIIEPATEHILRLGPRVIEGITILNEKVY</sequence>
<name>A0A931ATI7_9FIRM</name>
<evidence type="ECO:0000259" key="2">
    <source>
        <dbReference type="PROSITE" id="PS50983"/>
    </source>
</evidence>
<evidence type="ECO:0000313" key="3">
    <source>
        <dbReference type="EMBL" id="MBF8436175.1"/>
    </source>
</evidence>
<dbReference type="AlphaFoldDB" id="A0A931ATI7"/>
<dbReference type="GO" id="GO:0071281">
    <property type="term" value="P:cellular response to iron ion"/>
    <property type="evidence" value="ECO:0007669"/>
    <property type="project" value="TreeGrafter"/>
</dbReference>
<proteinExistence type="inferred from homology"/>
<dbReference type="RefSeq" id="WP_270452958.1">
    <property type="nucleotide sequence ID" value="NZ_JADPIE010000002.1"/>
</dbReference>
<organism evidence="3 4">
    <name type="scientific">Halonatronomonas betaini</name>
    <dbReference type="NCBI Taxonomy" id="2778430"/>
    <lineage>
        <taxon>Bacteria</taxon>
        <taxon>Bacillati</taxon>
        <taxon>Bacillota</taxon>
        <taxon>Clostridia</taxon>
        <taxon>Halanaerobiales</taxon>
        <taxon>Halarsenatibacteraceae</taxon>
        <taxon>Halonatronomonas</taxon>
    </lineage>
</organism>
<dbReference type="EMBL" id="JADPIE010000002">
    <property type="protein sequence ID" value="MBF8436175.1"/>
    <property type="molecule type" value="Genomic_DNA"/>
</dbReference>
<evidence type="ECO:0000313" key="4">
    <source>
        <dbReference type="Proteomes" id="UP000621436"/>
    </source>
</evidence>
<protein>
    <submittedName>
        <fullName evidence="3">ABC transporter substrate-binding protein</fullName>
    </submittedName>
</protein>
<dbReference type="PROSITE" id="PS50983">
    <property type="entry name" value="FE_B12_PBP"/>
    <property type="match status" value="1"/>
</dbReference>
<evidence type="ECO:0000256" key="1">
    <source>
        <dbReference type="ARBA" id="ARBA00008814"/>
    </source>
</evidence>
<dbReference type="InterPro" id="IPR050902">
    <property type="entry name" value="ABC_Transporter_SBP"/>
</dbReference>
<dbReference type="Gene3D" id="3.40.50.1980">
    <property type="entry name" value="Nitrogenase molybdenum iron protein domain"/>
    <property type="match status" value="2"/>
</dbReference>
<dbReference type="InterPro" id="IPR002491">
    <property type="entry name" value="ABC_transptr_periplasmic_BD"/>
</dbReference>
<accession>A0A931ATI7</accession>
<comment type="similarity">
    <text evidence="1">Belongs to the bacterial solute-binding protein 8 family.</text>
</comment>
<dbReference type="Proteomes" id="UP000621436">
    <property type="component" value="Unassembled WGS sequence"/>
</dbReference>
<comment type="caution">
    <text evidence="3">The sequence shown here is derived from an EMBL/GenBank/DDBJ whole genome shotgun (WGS) entry which is preliminary data.</text>
</comment>
<reference evidence="3" key="1">
    <citation type="submission" date="2020-11" db="EMBL/GenBank/DDBJ databases">
        <title>Halonatronomonas betainensis gen. nov., sp. nov. a novel haloalkaliphilic representative of the family Halanaerobiacae capable of betaine degradation.</title>
        <authorList>
            <person name="Boltyanskaya Y."/>
            <person name="Kevbrin V."/>
            <person name="Detkova E."/>
            <person name="Grouzdev D.S."/>
            <person name="Koziaeva V."/>
            <person name="Zhilina T."/>
        </authorList>
    </citation>
    <scope>NUCLEOTIDE SEQUENCE</scope>
    <source>
        <strain evidence="3">Z-7014</strain>
    </source>
</reference>
<keyword evidence="4" id="KW-1185">Reference proteome</keyword>
<dbReference type="PANTHER" id="PTHR30535:SF34">
    <property type="entry name" value="MOLYBDATE-BINDING PROTEIN MOLA"/>
    <property type="match status" value="1"/>
</dbReference>
<dbReference type="SUPFAM" id="SSF53807">
    <property type="entry name" value="Helical backbone' metal receptor"/>
    <property type="match status" value="1"/>
</dbReference>